<keyword evidence="2 5" id="KW-0812">Transmembrane</keyword>
<dbReference type="PANTHER" id="PTHR21016:SF25">
    <property type="entry name" value="TM2 DOMAIN-CONTAINING PROTEIN DDB_G0277895-RELATED"/>
    <property type="match status" value="1"/>
</dbReference>
<dbReference type="EMBL" id="WWVX01000001">
    <property type="protein sequence ID" value="MZL68700.1"/>
    <property type="molecule type" value="Genomic_DNA"/>
</dbReference>
<feature type="transmembrane region" description="Helical" evidence="5">
    <location>
        <begin position="100"/>
        <end position="122"/>
    </location>
</feature>
<evidence type="ECO:0000313" key="8">
    <source>
        <dbReference type="EMBL" id="SHF69294.1"/>
    </source>
</evidence>
<proteinExistence type="predicted"/>
<keyword evidence="10" id="KW-1185">Reference proteome</keyword>
<sequence length="136" mass="14718">MKCENCGAEMGEATVCKFCGHTAPQKEAVQNVTINYYGTAPGAEAVPPLVAPVVAPVVQPIYQPVVQQVSDKSKVVAIVIWLIFGLFGGHQFYAGKMKMGLVYFFTVGLFSIGWLVDGISLFTGTFKDQHGYPIKN</sequence>
<evidence type="ECO:0000256" key="2">
    <source>
        <dbReference type="ARBA" id="ARBA00022692"/>
    </source>
</evidence>
<evidence type="ECO:0000256" key="4">
    <source>
        <dbReference type="ARBA" id="ARBA00023136"/>
    </source>
</evidence>
<feature type="domain" description="TM2" evidence="6">
    <location>
        <begin position="71"/>
        <end position="119"/>
    </location>
</feature>
<dbReference type="PANTHER" id="PTHR21016">
    <property type="entry name" value="BETA-AMYLOID BINDING PROTEIN-RELATED"/>
    <property type="match status" value="1"/>
</dbReference>
<dbReference type="RefSeq" id="WP_021660944.1">
    <property type="nucleotide sequence ID" value="NZ_FQVY01000001.1"/>
</dbReference>
<accession>A0AAQ1RV00</accession>
<evidence type="ECO:0000256" key="3">
    <source>
        <dbReference type="ARBA" id="ARBA00022989"/>
    </source>
</evidence>
<reference evidence="9" key="2">
    <citation type="submission" date="2016-11" db="EMBL/GenBank/DDBJ databases">
        <authorList>
            <person name="Jaros S."/>
            <person name="Januszkiewicz K."/>
            <person name="Wedrychowicz H."/>
        </authorList>
    </citation>
    <scope>NUCLEOTIDE SEQUENCE [LARGE SCALE GENOMIC DNA]</scope>
    <source>
        <strain evidence="9">DSM 4029</strain>
    </source>
</reference>
<reference evidence="7 10" key="3">
    <citation type="journal article" date="2019" name="Nat. Med.">
        <title>A library of human gut bacterial isolates paired with longitudinal multiomics data enables mechanistic microbiome research.</title>
        <authorList>
            <person name="Poyet M."/>
            <person name="Groussin M."/>
            <person name="Gibbons S.M."/>
            <person name="Avila-Pacheco J."/>
            <person name="Jiang X."/>
            <person name="Kearney S.M."/>
            <person name="Perrotta A.R."/>
            <person name="Berdy B."/>
            <person name="Zhao S."/>
            <person name="Lieberman T.D."/>
            <person name="Swanson P.K."/>
            <person name="Smith M."/>
            <person name="Roesemann S."/>
            <person name="Alexander J.E."/>
            <person name="Rich S.A."/>
            <person name="Livny J."/>
            <person name="Vlamakis H."/>
            <person name="Clish C."/>
            <person name="Bullock K."/>
            <person name="Deik A."/>
            <person name="Scott J."/>
            <person name="Pierce K.A."/>
            <person name="Xavier R.J."/>
            <person name="Alm E.J."/>
        </authorList>
    </citation>
    <scope>NUCLEOTIDE SEQUENCE [LARGE SCALE GENOMIC DNA]</scope>
    <source>
        <strain evidence="7 10">BIOML-A2</strain>
    </source>
</reference>
<protein>
    <submittedName>
        <fullName evidence="7">NINE protein</fullName>
    </submittedName>
    <submittedName>
        <fullName evidence="8">TM2 domain-containing protein</fullName>
    </submittedName>
</protein>
<dbReference type="InterPro" id="IPR050932">
    <property type="entry name" value="TM2D1-3-like"/>
</dbReference>
<dbReference type="Proteomes" id="UP000184089">
    <property type="component" value="Unassembled WGS sequence"/>
</dbReference>
<evidence type="ECO:0000313" key="9">
    <source>
        <dbReference type="Proteomes" id="UP000184089"/>
    </source>
</evidence>
<feature type="transmembrane region" description="Helical" evidence="5">
    <location>
        <begin position="75"/>
        <end position="94"/>
    </location>
</feature>
<comment type="caution">
    <text evidence="8">The sequence shown here is derived from an EMBL/GenBank/DDBJ whole genome shotgun (WGS) entry which is preliminary data.</text>
</comment>
<comment type="subcellular location">
    <subcellularLocation>
        <location evidence="1">Membrane</location>
        <topology evidence="1">Multi-pass membrane protein</topology>
    </subcellularLocation>
</comment>
<dbReference type="AlphaFoldDB" id="A0AAQ1RV00"/>
<organism evidence="8 9">
    <name type="scientific">Bittarella massiliensis</name>
    <name type="common">ex Durand et al. 2017</name>
    <dbReference type="NCBI Taxonomy" id="1720313"/>
    <lineage>
        <taxon>Bacteria</taxon>
        <taxon>Bacillati</taxon>
        <taxon>Bacillota</taxon>
        <taxon>Clostridia</taxon>
        <taxon>Eubacteriales</taxon>
        <taxon>Oscillospiraceae</taxon>
        <taxon>Bittarella (ex Durand et al. 2017)</taxon>
    </lineage>
</organism>
<gene>
    <name evidence="7" type="ORF">GT747_02780</name>
    <name evidence="8" type="ORF">SAMN05444424_0358</name>
</gene>
<evidence type="ECO:0000256" key="1">
    <source>
        <dbReference type="ARBA" id="ARBA00004141"/>
    </source>
</evidence>
<dbReference type="EMBL" id="FQVY01000001">
    <property type="protein sequence ID" value="SHF69294.1"/>
    <property type="molecule type" value="Genomic_DNA"/>
</dbReference>
<evidence type="ECO:0000259" key="6">
    <source>
        <dbReference type="Pfam" id="PF05154"/>
    </source>
</evidence>
<evidence type="ECO:0000256" key="5">
    <source>
        <dbReference type="SAM" id="Phobius"/>
    </source>
</evidence>
<dbReference type="Pfam" id="PF05154">
    <property type="entry name" value="TM2"/>
    <property type="match status" value="1"/>
</dbReference>
<dbReference type="InterPro" id="IPR007829">
    <property type="entry name" value="TM2"/>
</dbReference>
<evidence type="ECO:0000313" key="10">
    <source>
        <dbReference type="Proteomes" id="UP000474718"/>
    </source>
</evidence>
<evidence type="ECO:0000313" key="7">
    <source>
        <dbReference type="EMBL" id="MZL68700.1"/>
    </source>
</evidence>
<keyword evidence="3 5" id="KW-1133">Transmembrane helix</keyword>
<name>A0AAQ1RV00_9FIRM</name>
<reference evidence="8" key="1">
    <citation type="submission" date="2016-11" db="EMBL/GenBank/DDBJ databases">
        <authorList>
            <person name="Varghese N."/>
            <person name="Submissions S."/>
        </authorList>
    </citation>
    <scope>NUCLEOTIDE SEQUENCE</scope>
    <source>
        <strain evidence="8">DSM 4029</strain>
    </source>
</reference>
<dbReference type="Proteomes" id="UP000474718">
    <property type="component" value="Unassembled WGS sequence"/>
</dbReference>
<dbReference type="GO" id="GO:0016020">
    <property type="term" value="C:membrane"/>
    <property type="evidence" value="ECO:0007669"/>
    <property type="project" value="UniProtKB-SubCell"/>
</dbReference>
<keyword evidence="4 5" id="KW-0472">Membrane</keyword>